<feature type="region of interest" description="Disordered" evidence="2">
    <location>
        <begin position="66"/>
        <end position="89"/>
    </location>
</feature>
<name>A0A024GCF8_9STRA</name>
<dbReference type="SMART" id="SM00324">
    <property type="entry name" value="RhoGAP"/>
    <property type="match status" value="1"/>
</dbReference>
<sequence length="323" mass="36959">MTTPTHPHIHEISGPYAFRHDIHIHYNFGEARFEGLTETFVNYLMAISATSLSPDSNAYAISMTTENHHKGSHQSIKRTRTERDTPFSQHRNSLSEKCFASVFSRMAPSSCSSVESNIDPLYVVNQHFQLHFCQVPRIVVNGYNDRIPAILVMLKHHFLYKKGFDVPHIFRESPNKEERDRAIDEINRGIFSGASHDVRVLADLLKVWFRELTVPILHEIEPGEMEKLMFQIKNDEVKDLTGHIKAILSSTECEILLWLVDLLVIVANNREKNFMGIDQLAIVIAPNLVRIETDNLIFAVSFSKAVVEVFRSILESRCGLIHK</sequence>
<dbReference type="InParanoid" id="A0A024GCF8"/>
<evidence type="ECO:0000259" key="3">
    <source>
        <dbReference type="PROSITE" id="PS50238"/>
    </source>
</evidence>
<evidence type="ECO:0000313" key="5">
    <source>
        <dbReference type="Proteomes" id="UP000053237"/>
    </source>
</evidence>
<accession>A0A024GCF8</accession>
<dbReference type="Gene3D" id="1.10.555.10">
    <property type="entry name" value="Rho GTPase activation protein"/>
    <property type="match status" value="1"/>
</dbReference>
<evidence type="ECO:0000313" key="4">
    <source>
        <dbReference type="EMBL" id="CCI44430.1"/>
    </source>
</evidence>
<dbReference type="CDD" id="cd00159">
    <property type="entry name" value="RhoGAP"/>
    <property type="match status" value="1"/>
</dbReference>
<dbReference type="STRING" id="65357.A0A024GCF8"/>
<keyword evidence="1" id="KW-0343">GTPase activation</keyword>
<dbReference type="PROSITE" id="PS50238">
    <property type="entry name" value="RHOGAP"/>
    <property type="match status" value="1"/>
</dbReference>
<dbReference type="EMBL" id="CAIX01000070">
    <property type="protein sequence ID" value="CCI44430.1"/>
    <property type="molecule type" value="Genomic_DNA"/>
</dbReference>
<dbReference type="InterPro" id="IPR036936">
    <property type="entry name" value="CRIB_dom_sf"/>
</dbReference>
<dbReference type="OrthoDB" id="185175at2759"/>
<dbReference type="PANTHER" id="PTHR23177:SF35">
    <property type="entry name" value="RHO GTPASE-ACTIVATING PROTEIN GACA"/>
    <property type="match status" value="1"/>
</dbReference>
<evidence type="ECO:0000256" key="2">
    <source>
        <dbReference type="SAM" id="MobiDB-lite"/>
    </source>
</evidence>
<dbReference type="Gene3D" id="3.90.810.10">
    <property type="entry name" value="CRIB domain"/>
    <property type="match status" value="1"/>
</dbReference>
<protein>
    <recommendedName>
        <fullName evidence="3">Rho-GAP domain-containing protein</fullName>
    </recommendedName>
</protein>
<reference evidence="4 5" key="1">
    <citation type="submission" date="2012-05" db="EMBL/GenBank/DDBJ databases">
        <title>Recombination and specialization in a pathogen metapopulation.</title>
        <authorList>
            <person name="Gardiner A."/>
            <person name="Kemen E."/>
            <person name="Schultz-Larsen T."/>
            <person name="MacLean D."/>
            <person name="Van Oosterhout C."/>
            <person name="Jones J.D.G."/>
        </authorList>
    </citation>
    <scope>NUCLEOTIDE SEQUENCE [LARGE SCALE GENOMIC DNA]</scope>
    <source>
        <strain evidence="4 5">Ac Nc2</strain>
    </source>
</reference>
<proteinExistence type="predicted"/>
<gene>
    <name evidence="4" type="ORF">BN9_052390</name>
</gene>
<dbReference type="PANTHER" id="PTHR23177">
    <property type="entry name" value="MKIAA1688 PROTEIN"/>
    <property type="match status" value="1"/>
</dbReference>
<keyword evidence="5" id="KW-1185">Reference proteome</keyword>
<dbReference type="GO" id="GO:0007165">
    <property type="term" value="P:signal transduction"/>
    <property type="evidence" value="ECO:0007669"/>
    <property type="project" value="InterPro"/>
</dbReference>
<dbReference type="Pfam" id="PF00620">
    <property type="entry name" value="RhoGAP"/>
    <property type="match status" value="1"/>
</dbReference>
<dbReference type="InterPro" id="IPR008936">
    <property type="entry name" value="Rho_GTPase_activation_prot"/>
</dbReference>
<dbReference type="Proteomes" id="UP000053237">
    <property type="component" value="Unassembled WGS sequence"/>
</dbReference>
<organism evidence="4 5">
    <name type="scientific">Albugo candida</name>
    <dbReference type="NCBI Taxonomy" id="65357"/>
    <lineage>
        <taxon>Eukaryota</taxon>
        <taxon>Sar</taxon>
        <taxon>Stramenopiles</taxon>
        <taxon>Oomycota</taxon>
        <taxon>Peronosporomycetes</taxon>
        <taxon>Albuginales</taxon>
        <taxon>Albuginaceae</taxon>
        <taxon>Albugo</taxon>
    </lineage>
</organism>
<dbReference type="GO" id="GO:0005096">
    <property type="term" value="F:GTPase activator activity"/>
    <property type="evidence" value="ECO:0007669"/>
    <property type="project" value="UniProtKB-KW"/>
</dbReference>
<dbReference type="SUPFAM" id="SSF48350">
    <property type="entry name" value="GTPase activation domain, GAP"/>
    <property type="match status" value="1"/>
</dbReference>
<dbReference type="InterPro" id="IPR044785">
    <property type="entry name" value="RopGAP1-5"/>
</dbReference>
<dbReference type="AlphaFoldDB" id="A0A024GCF8"/>
<dbReference type="InterPro" id="IPR000198">
    <property type="entry name" value="RhoGAP_dom"/>
</dbReference>
<feature type="domain" description="Rho-GAP" evidence="3">
    <location>
        <begin position="133"/>
        <end position="321"/>
    </location>
</feature>
<comment type="caution">
    <text evidence="4">The sequence shown here is derived from an EMBL/GenBank/DDBJ whole genome shotgun (WGS) entry which is preliminary data.</text>
</comment>
<evidence type="ECO:0000256" key="1">
    <source>
        <dbReference type="ARBA" id="ARBA00022468"/>
    </source>
</evidence>